<organism evidence="4 5">
    <name type="scientific">Batillaria attramentaria</name>
    <dbReference type="NCBI Taxonomy" id="370345"/>
    <lineage>
        <taxon>Eukaryota</taxon>
        <taxon>Metazoa</taxon>
        <taxon>Spiralia</taxon>
        <taxon>Lophotrochozoa</taxon>
        <taxon>Mollusca</taxon>
        <taxon>Gastropoda</taxon>
        <taxon>Caenogastropoda</taxon>
        <taxon>Sorbeoconcha</taxon>
        <taxon>Cerithioidea</taxon>
        <taxon>Batillariidae</taxon>
        <taxon>Batillaria</taxon>
    </lineage>
</organism>
<evidence type="ECO:0000313" key="5">
    <source>
        <dbReference type="Proteomes" id="UP001519460"/>
    </source>
</evidence>
<dbReference type="EMBL" id="JACVVK020000009">
    <property type="protein sequence ID" value="KAK7505727.1"/>
    <property type="molecule type" value="Genomic_DNA"/>
</dbReference>
<feature type="signal peptide" evidence="2">
    <location>
        <begin position="1"/>
        <end position="15"/>
    </location>
</feature>
<keyword evidence="2" id="KW-0732">Signal</keyword>
<accession>A0ABD0M200</accession>
<gene>
    <name evidence="4" type="ORF">BaRGS_00002998</name>
</gene>
<dbReference type="InterPro" id="IPR000757">
    <property type="entry name" value="Beta-glucanase-like"/>
</dbReference>
<sequence length="410" mass="46298">MKLFLLLTVVCLTRAQKEPQFSRNVDGDIDVVIPGFPGVQHVTLKVSGVKIEDHTVLPVQTSADGQWRARIHDVTGNADDTLYYLIEYQLQYAVHKHKGAARVAGQQTAAAVAPVSRRHLERRATTVFSDDFSSGHIDPNKWKHTIAATGFGNDEFQMYTPEPANSYVKNGVLYIRPTLTVDKFGDNFLNSGHLDINAQWGRCDSSSKCDLHGYNHIPPIMSAKLTSTGHIRYGKVEVVAKLPKGDWLWPAIWMLPTEHHYGGWPRSGEIDIMEDGPWVRTSTIAPYTTERRGTTRKATDTLIGVDDHTCLAFNTPPNGYWQEGHFSGTNVWASGGKDAPFDRPFHLILNVAVGGNWFHSNNKNSPYPQPWHDDWENKMMEFWSARHLWEPTWHGEDVAMKVRSVKLVQY</sequence>
<comment type="similarity">
    <text evidence="1">Belongs to the glycosyl hydrolase 16 family.</text>
</comment>
<dbReference type="Proteomes" id="UP001519460">
    <property type="component" value="Unassembled WGS sequence"/>
</dbReference>
<dbReference type="Gene3D" id="2.60.120.200">
    <property type="match status" value="1"/>
</dbReference>
<dbReference type="AlphaFoldDB" id="A0ABD0M200"/>
<protein>
    <recommendedName>
        <fullName evidence="3">GH16 domain-containing protein</fullName>
    </recommendedName>
</protein>
<name>A0ABD0M200_9CAEN</name>
<reference evidence="4 5" key="1">
    <citation type="journal article" date="2023" name="Sci. Data">
        <title>Genome assembly of the Korean intertidal mud-creeper Batillaria attramentaria.</title>
        <authorList>
            <person name="Patra A.K."/>
            <person name="Ho P.T."/>
            <person name="Jun S."/>
            <person name="Lee S.J."/>
            <person name="Kim Y."/>
            <person name="Won Y.J."/>
        </authorList>
    </citation>
    <scope>NUCLEOTIDE SEQUENCE [LARGE SCALE GENOMIC DNA]</scope>
    <source>
        <strain evidence="4">Wonlab-2016</strain>
    </source>
</reference>
<keyword evidence="5" id="KW-1185">Reference proteome</keyword>
<dbReference type="PANTHER" id="PTHR10963:SF55">
    <property type="entry name" value="GLYCOSIDE HYDROLASE FAMILY 16 PROTEIN"/>
    <property type="match status" value="1"/>
</dbReference>
<dbReference type="PANTHER" id="PTHR10963">
    <property type="entry name" value="GLYCOSYL HYDROLASE-RELATED"/>
    <property type="match status" value="1"/>
</dbReference>
<dbReference type="PROSITE" id="PS51762">
    <property type="entry name" value="GH16_2"/>
    <property type="match status" value="1"/>
</dbReference>
<comment type="caution">
    <text evidence="4">The sequence shown here is derived from an EMBL/GenBank/DDBJ whole genome shotgun (WGS) entry which is preliminary data.</text>
</comment>
<proteinExistence type="inferred from homology"/>
<evidence type="ECO:0000256" key="2">
    <source>
        <dbReference type="SAM" id="SignalP"/>
    </source>
</evidence>
<feature type="chain" id="PRO_5044857244" description="GH16 domain-containing protein" evidence="2">
    <location>
        <begin position="16"/>
        <end position="410"/>
    </location>
</feature>
<feature type="domain" description="GH16" evidence="3">
    <location>
        <begin position="108"/>
        <end position="392"/>
    </location>
</feature>
<evidence type="ECO:0000313" key="4">
    <source>
        <dbReference type="EMBL" id="KAK7505727.1"/>
    </source>
</evidence>
<dbReference type="InterPro" id="IPR050546">
    <property type="entry name" value="Glycosyl_Hydrlase_16"/>
</dbReference>
<dbReference type="InterPro" id="IPR013320">
    <property type="entry name" value="ConA-like_dom_sf"/>
</dbReference>
<evidence type="ECO:0000256" key="1">
    <source>
        <dbReference type="ARBA" id="ARBA00006865"/>
    </source>
</evidence>
<dbReference type="SUPFAM" id="SSF49899">
    <property type="entry name" value="Concanavalin A-like lectins/glucanases"/>
    <property type="match status" value="1"/>
</dbReference>
<evidence type="ECO:0000259" key="3">
    <source>
        <dbReference type="PROSITE" id="PS51762"/>
    </source>
</evidence>